<comment type="caution">
    <text evidence="2">The sequence shown here is derived from an EMBL/GenBank/DDBJ whole genome shotgun (WGS) entry which is preliminary data.</text>
</comment>
<dbReference type="InterPro" id="IPR043502">
    <property type="entry name" value="DNA/RNA_pol_sf"/>
</dbReference>
<evidence type="ECO:0000313" key="3">
    <source>
        <dbReference type="Proteomes" id="UP000632222"/>
    </source>
</evidence>
<evidence type="ECO:0000313" key="2">
    <source>
        <dbReference type="EMBL" id="GGJ56870.1"/>
    </source>
</evidence>
<keyword evidence="2" id="KW-0808">Transferase</keyword>
<dbReference type="InterPro" id="IPR003615">
    <property type="entry name" value="HNH_nuc"/>
</dbReference>
<keyword evidence="2" id="KW-0548">Nucleotidyltransferase</keyword>
<dbReference type="InterPro" id="IPR025960">
    <property type="entry name" value="RVT_N"/>
</dbReference>
<keyword evidence="2" id="KW-0695">RNA-directed DNA polymerase</keyword>
<gene>
    <name evidence="2" type="ORF">GCM10008938_48780</name>
</gene>
<protein>
    <submittedName>
        <fullName evidence="2">Group II intron reverse transcriptase/maturase</fullName>
    </submittedName>
</protein>
<dbReference type="RefSeq" id="WP_189008512.1">
    <property type="nucleotide sequence ID" value="NZ_BMOD01000037.1"/>
</dbReference>
<dbReference type="Pfam" id="PF08388">
    <property type="entry name" value="GIIM"/>
    <property type="match status" value="1"/>
</dbReference>
<keyword evidence="3" id="KW-1185">Reference proteome</keyword>
<dbReference type="CDD" id="cd00085">
    <property type="entry name" value="HNHc"/>
    <property type="match status" value="1"/>
</dbReference>
<dbReference type="SUPFAM" id="SSF56672">
    <property type="entry name" value="DNA/RNA polymerases"/>
    <property type="match status" value="1"/>
</dbReference>
<dbReference type="PANTHER" id="PTHR34047">
    <property type="entry name" value="NUCLEAR INTRON MATURASE 1, MITOCHONDRIAL-RELATED"/>
    <property type="match status" value="1"/>
</dbReference>
<reference evidence="3" key="1">
    <citation type="journal article" date="2019" name="Int. J. Syst. Evol. Microbiol.">
        <title>The Global Catalogue of Microorganisms (GCM) 10K type strain sequencing project: providing services to taxonomists for standard genome sequencing and annotation.</title>
        <authorList>
            <consortium name="The Broad Institute Genomics Platform"/>
            <consortium name="The Broad Institute Genome Sequencing Center for Infectious Disease"/>
            <person name="Wu L."/>
            <person name="Ma J."/>
        </authorList>
    </citation>
    <scope>NUCLEOTIDE SEQUENCE [LARGE SCALE GENOMIC DNA]</scope>
    <source>
        <strain evidence="3">JCM 14370</strain>
    </source>
</reference>
<dbReference type="InterPro" id="IPR030931">
    <property type="entry name" value="Group_II_RT_mat"/>
</dbReference>
<dbReference type="InterPro" id="IPR051083">
    <property type="entry name" value="GrpII_Intron_Splice-Mob/Def"/>
</dbReference>
<dbReference type="Proteomes" id="UP000632222">
    <property type="component" value="Unassembled WGS sequence"/>
</dbReference>
<sequence>MLVIEQTDRPDILWQNINWTATEQTVRRIQERIFRATQQKEWRQVKNLQKLLIRSTSAHLLAIRKVTQENPGKRTPGIDGKVADTPEARQELLESGLSFKAYRPLPVKRVLIPKPGGKTRPLGIPTVKDRVMQTLVKLALEPEWESQFEANSYGFRPGRNTMDAITQLHITLNGKGCSEWILDADIRSCFDQIDHQAILDRVPVFKTVIFRWLKAGVIEWGQKVESEQGTPQGGPLSPLLANIALHGMEALFGAEHPSGINISPARRSGLNKGISVTRFADDFIVTAPSKERIEDYVMPKLQAFLKERGLEFSEAKTRITHVDEGFNFLGFTIRRFKRAVLTYPQKEKVKQYVSNIRSHLKNNKQARTEKIIRKLNLMIRGWINYYRFSAAKSTFNKLDYLMWLMLWRWAKRRHPKKSGRWVRKRYFTQHWTFHEGDMMLQRHTKVPVTRYVKVQGKASPLNPGLRSYWKNRRYKGEMADLRRSSHRILFSRQQGKCALCQAALEASVMHNHHVLAKVVGGSDGLENRVLVHPWCHQAWHQRVGYLRKKA</sequence>
<dbReference type="EMBL" id="BMOD01000037">
    <property type="protein sequence ID" value="GGJ56870.1"/>
    <property type="molecule type" value="Genomic_DNA"/>
</dbReference>
<dbReference type="Pfam" id="PF13655">
    <property type="entry name" value="RVT_N"/>
    <property type="match status" value="1"/>
</dbReference>
<dbReference type="PROSITE" id="PS50878">
    <property type="entry name" value="RT_POL"/>
    <property type="match status" value="1"/>
</dbReference>
<feature type="domain" description="Reverse transcriptase" evidence="1">
    <location>
        <begin position="93"/>
        <end position="333"/>
    </location>
</feature>
<dbReference type="GO" id="GO:0003964">
    <property type="term" value="F:RNA-directed DNA polymerase activity"/>
    <property type="evidence" value="ECO:0007669"/>
    <property type="project" value="UniProtKB-KW"/>
</dbReference>
<accession>A0ABQ2DG83</accession>
<dbReference type="Gene3D" id="1.10.30.50">
    <property type="match status" value="1"/>
</dbReference>
<evidence type="ECO:0000259" key="1">
    <source>
        <dbReference type="PROSITE" id="PS50878"/>
    </source>
</evidence>
<dbReference type="InterPro" id="IPR013597">
    <property type="entry name" value="Mat_intron_G2"/>
</dbReference>
<dbReference type="NCBIfam" id="TIGR04416">
    <property type="entry name" value="group_II_RT_mat"/>
    <property type="match status" value="1"/>
</dbReference>
<dbReference type="InterPro" id="IPR000477">
    <property type="entry name" value="RT_dom"/>
</dbReference>
<dbReference type="PANTHER" id="PTHR34047:SF10">
    <property type="entry name" value="GROUP II INTRON-ASSOCIATED OPEN READING FRAME"/>
    <property type="match status" value="1"/>
</dbReference>
<organism evidence="2 3">
    <name type="scientific">Deinococcus roseus</name>
    <dbReference type="NCBI Taxonomy" id="392414"/>
    <lineage>
        <taxon>Bacteria</taxon>
        <taxon>Thermotogati</taxon>
        <taxon>Deinococcota</taxon>
        <taxon>Deinococci</taxon>
        <taxon>Deinococcales</taxon>
        <taxon>Deinococcaceae</taxon>
        <taxon>Deinococcus</taxon>
    </lineage>
</organism>
<dbReference type="CDD" id="cd01651">
    <property type="entry name" value="RT_G2_intron"/>
    <property type="match status" value="1"/>
</dbReference>
<dbReference type="Pfam" id="PF00078">
    <property type="entry name" value="RVT_1"/>
    <property type="match status" value="1"/>
</dbReference>
<name>A0ABQ2DG83_9DEIO</name>
<proteinExistence type="predicted"/>